<evidence type="ECO:0000313" key="2">
    <source>
        <dbReference type="Proteomes" id="UP000319432"/>
    </source>
</evidence>
<organism evidence="1 2">
    <name type="scientific">Brevibacillus laterosporus</name>
    <name type="common">Bacillus laterosporus</name>
    <dbReference type="NCBI Taxonomy" id="1465"/>
    <lineage>
        <taxon>Bacteria</taxon>
        <taxon>Bacillati</taxon>
        <taxon>Bacillota</taxon>
        <taxon>Bacilli</taxon>
        <taxon>Bacillales</taxon>
        <taxon>Paenibacillaceae</taxon>
        <taxon>Brevibacillus</taxon>
    </lineage>
</organism>
<proteinExistence type="predicted"/>
<keyword evidence="2" id="KW-1185">Reference proteome</keyword>
<sequence>MSILPSRFVQQEKLQGKNGTLTRPTLLAYPAEKENDLRLASFMDWVIEHYDH</sequence>
<dbReference type="EMBL" id="CP033464">
    <property type="protein sequence ID" value="QDX93663.1"/>
    <property type="molecule type" value="Genomic_DNA"/>
</dbReference>
<gene>
    <name evidence="1" type="ORF">EEL30_15995</name>
</gene>
<evidence type="ECO:0000313" key="1">
    <source>
        <dbReference type="EMBL" id="QDX93663.1"/>
    </source>
</evidence>
<reference evidence="1 2" key="1">
    <citation type="submission" date="2018-11" db="EMBL/GenBank/DDBJ databases">
        <title>Phylogenetic determinants of toxin gene distribution in genomes of Brevibacillus laterosporus.</title>
        <authorList>
            <person name="Glare T.R."/>
            <person name="Durrant A."/>
            <person name="Berry C."/>
            <person name="Palma L."/>
            <person name="Ormskirk M."/>
            <person name="Cox M.O."/>
        </authorList>
    </citation>
    <scope>NUCLEOTIDE SEQUENCE [LARGE SCALE GENOMIC DNA]</scope>
    <source>
        <strain evidence="1 2">1821L</strain>
    </source>
</reference>
<dbReference type="AlphaFoldDB" id="A0A502IMW3"/>
<name>A0A502IMW3_BRELA</name>
<dbReference type="OrthoDB" id="9803735at2"/>
<protein>
    <submittedName>
        <fullName evidence="1">Transcriptional regulator</fullName>
    </submittedName>
</protein>
<dbReference type="Proteomes" id="UP000319432">
    <property type="component" value="Chromosome"/>
</dbReference>
<accession>A0A502IMW3</accession>